<dbReference type="RefSeq" id="XP_018005618.1">
    <property type="nucleotide sequence ID" value="XM_018145046.1"/>
</dbReference>
<dbReference type="InterPro" id="IPR036188">
    <property type="entry name" value="FAD/NAD-bd_sf"/>
</dbReference>
<dbReference type="Gene3D" id="3.50.50.60">
    <property type="entry name" value="FAD/NAD(P)-binding domain"/>
    <property type="match status" value="1"/>
</dbReference>
<comment type="cofactor">
    <cofactor evidence="1 6">
        <name>FAD</name>
        <dbReference type="ChEBI" id="CHEBI:57692"/>
    </cofactor>
</comment>
<reference evidence="8 9" key="1">
    <citation type="submission" date="2015-06" db="EMBL/GenBank/DDBJ databases">
        <title>Draft genome of the ant-associated black yeast Phialophora attae CBS 131958.</title>
        <authorList>
            <person name="Moreno L.F."/>
            <person name="Stielow B.J."/>
            <person name="de Hoog S."/>
            <person name="Vicente V.A."/>
            <person name="Weiss V.A."/>
            <person name="de Vries M."/>
            <person name="Cruz L.M."/>
            <person name="Souza E.M."/>
        </authorList>
    </citation>
    <scope>NUCLEOTIDE SEQUENCE [LARGE SCALE GENOMIC DNA]</scope>
    <source>
        <strain evidence="8 9">CBS 131958</strain>
    </source>
</reference>
<dbReference type="PANTHER" id="PTHR43563">
    <property type="entry name" value="AMINE OXIDASE"/>
    <property type="match status" value="1"/>
</dbReference>
<dbReference type="Gene3D" id="1.10.405.10">
    <property type="entry name" value="Guanine Nucleotide Dissociation Inhibitor, domain 1"/>
    <property type="match status" value="1"/>
</dbReference>
<evidence type="ECO:0000256" key="4">
    <source>
        <dbReference type="ARBA" id="ARBA00048448"/>
    </source>
</evidence>
<comment type="caution">
    <text evidence="8">The sequence shown here is derived from an EMBL/GenBank/DDBJ whole genome shotgun (WGS) entry which is preliminary data.</text>
</comment>
<organism evidence="8 9">
    <name type="scientific">Cyphellophora attinorum</name>
    <dbReference type="NCBI Taxonomy" id="1664694"/>
    <lineage>
        <taxon>Eukaryota</taxon>
        <taxon>Fungi</taxon>
        <taxon>Dikarya</taxon>
        <taxon>Ascomycota</taxon>
        <taxon>Pezizomycotina</taxon>
        <taxon>Eurotiomycetes</taxon>
        <taxon>Chaetothyriomycetidae</taxon>
        <taxon>Chaetothyriales</taxon>
        <taxon>Cyphellophoraceae</taxon>
        <taxon>Cyphellophora</taxon>
    </lineage>
</organism>
<feature type="domain" description="Amine oxidase" evidence="7">
    <location>
        <begin position="14"/>
        <end position="466"/>
    </location>
</feature>
<dbReference type="InterPro" id="IPR002937">
    <property type="entry name" value="Amino_oxidase"/>
</dbReference>
<dbReference type="AlphaFoldDB" id="A0A0N1HB59"/>
<keyword evidence="6" id="KW-0285">Flavoprotein</keyword>
<evidence type="ECO:0000256" key="2">
    <source>
        <dbReference type="ARBA" id="ARBA00005995"/>
    </source>
</evidence>
<dbReference type="GeneID" id="28736915"/>
<dbReference type="Gene3D" id="3.90.660.10">
    <property type="match status" value="1"/>
</dbReference>
<dbReference type="SUPFAM" id="SSF54373">
    <property type="entry name" value="FAD-linked reductases, C-terminal domain"/>
    <property type="match status" value="1"/>
</dbReference>
<keyword evidence="3 6" id="KW-0560">Oxidoreductase</keyword>
<comment type="similarity">
    <text evidence="2 6">Belongs to the flavin monoamine oxidase family.</text>
</comment>
<feature type="binding site" evidence="5">
    <location>
        <position position="442"/>
    </location>
    <ligand>
        <name>FAD</name>
        <dbReference type="ChEBI" id="CHEBI:57692"/>
    </ligand>
</feature>
<dbReference type="STRING" id="1664694.A0A0N1HB59"/>
<dbReference type="Pfam" id="PF01593">
    <property type="entry name" value="Amino_oxidase"/>
    <property type="match status" value="1"/>
</dbReference>
<dbReference type="GO" id="GO:0097621">
    <property type="term" value="F:monoamine oxidase activity"/>
    <property type="evidence" value="ECO:0007669"/>
    <property type="project" value="UniProtKB-EC"/>
</dbReference>
<dbReference type="EMBL" id="LFJN01000001">
    <property type="protein sequence ID" value="KPI45655.1"/>
    <property type="molecule type" value="Genomic_DNA"/>
</dbReference>
<dbReference type="VEuPathDB" id="FungiDB:AB675_487"/>
<feature type="binding site" evidence="5">
    <location>
        <position position="234"/>
    </location>
    <ligand>
        <name>FAD</name>
        <dbReference type="ChEBI" id="CHEBI:57692"/>
    </ligand>
</feature>
<proteinExistence type="inferred from homology"/>
<gene>
    <name evidence="8" type="ORF">AB675_487</name>
</gene>
<dbReference type="InterPro" id="IPR050703">
    <property type="entry name" value="Flavin_MAO"/>
</dbReference>
<dbReference type="PRINTS" id="PR00757">
    <property type="entry name" value="AMINEOXDASEF"/>
</dbReference>
<comment type="catalytic activity">
    <reaction evidence="4">
        <text>a secondary aliphatic amine + O2 + H2O = a primary amine + an aldehyde + H2O2</text>
        <dbReference type="Rhea" id="RHEA:26414"/>
        <dbReference type="ChEBI" id="CHEBI:15377"/>
        <dbReference type="ChEBI" id="CHEBI:15379"/>
        <dbReference type="ChEBI" id="CHEBI:16240"/>
        <dbReference type="ChEBI" id="CHEBI:17478"/>
        <dbReference type="ChEBI" id="CHEBI:58855"/>
        <dbReference type="ChEBI" id="CHEBI:65296"/>
        <dbReference type="EC" id="1.4.3.4"/>
    </reaction>
</comment>
<evidence type="ECO:0000259" key="7">
    <source>
        <dbReference type="Pfam" id="PF01593"/>
    </source>
</evidence>
<accession>A0A0N1HB59</accession>
<feature type="binding site" evidence="5">
    <location>
        <begin position="34"/>
        <end position="35"/>
    </location>
    <ligand>
        <name>FAD</name>
        <dbReference type="ChEBI" id="CHEBI:57692"/>
    </ligand>
</feature>
<evidence type="ECO:0000256" key="1">
    <source>
        <dbReference type="ARBA" id="ARBA00001974"/>
    </source>
</evidence>
<dbReference type="Proteomes" id="UP000038010">
    <property type="component" value="Unassembled WGS sequence"/>
</dbReference>
<keyword evidence="6" id="KW-0274">FAD</keyword>
<protein>
    <recommendedName>
        <fullName evidence="6">Amine oxidase</fullName>
        <ecNumber evidence="6">1.4.3.-</ecNumber>
    </recommendedName>
</protein>
<evidence type="ECO:0000313" key="8">
    <source>
        <dbReference type="EMBL" id="KPI45655.1"/>
    </source>
</evidence>
<evidence type="ECO:0000256" key="5">
    <source>
        <dbReference type="PIRSR" id="PIRSR601613-1"/>
    </source>
</evidence>
<evidence type="ECO:0000313" key="9">
    <source>
        <dbReference type="Proteomes" id="UP000038010"/>
    </source>
</evidence>
<keyword evidence="9" id="KW-1185">Reference proteome</keyword>
<evidence type="ECO:0000256" key="6">
    <source>
        <dbReference type="RuleBase" id="RU362067"/>
    </source>
</evidence>
<dbReference type="SUPFAM" id="SSF51905">
    <property type="entry name" value="FAD/NAD(P)-binding domain"/>
    <property type="match status" value="1"/>
</dbReference>
<evidence type="ECO:0000256" key="3">
    <source>
        <dbReference type="ARBA" id="ARBA00023002"/>
    </source>
</evidence>
<dbReference type="EC" id="1.4.3.-" evidence="6"/>
<dbReference type="InterPro" id="IPR001613">
    <property type="entry name" value="Flavin_amine_oxidase"/>
</dbReference>
<dbReference type="OrthoDB" id="5046242at2759"/>
<sequence length="471" mass="50856">MPESIDVVIIGAGLAGLTAAREVTKAGYSCVVLEARARVGGRTYTHKLDKGIVDLGAAWINDTNQSQMFALAEELKLELIEQNTTGNAVLLDHDGSAKPFPYGKLPPFDDETTTHLAHIRDTVEADCQKLSAARPTSTHLDSITFAAYVQSLGASPLALSIASIWTRAMVGQEPEDVSALLFLNYCKCGGGLLQMRSDQKGGGQHLRIRTGTQSFSEGLKNMLPAGTVRLSSPVDSITQQGDGHVLVTTQNTPDMPLLARKVITSVPGPALKHITFTPPLSPAKRLLIDSFRYGFYQKVMIVFKTCFWAHTTGIPNCGLIQSFSDLHPAAVVRDTSSPLDDKHVLTFFVAGNPGRAWSALPKPEREEALFRQAADAFLSGDLARLKSEVVEVIDFEWRNEHWNGYGCPSPCLAPGVWSAIESEGGAEVLAQAAGNVHFVGTETSDVWRGYMEGAVRSGARGAREVLADLKR</sequence>
<feature type="binding site" evidence="5">
    <location>
        <position position="348"/>
    </location>
    <ligand>
        <name>substrate</name>
    </ligand>
</feature>
<dbReference type="PANTHER" id="PTHR43563:SF14">
    <property type="entry name" value="AMINE OXIDASE"/>
    <property type="match status" value="1"/>
</dbReference>
<name>A0A0N1HB59_9EURO</name>